<dbReference type="InParanoid" id="G0QRA7"/>
<dbReference type="CDD" id="cd00060">
    <property type="entry name" value="FHA"/>
    <property type="match status" value="1"/>
</dbReference>
<dbReference type="OrthoDB" id="5855668at2759"/>
<dbReference type="InterPro" id="IPR000253">
    <property type="entry name" value="FHA_dom"/>
</dbReference>
<evidence type="ECO:0000313" key="2">
    <source>
        <dbReference type="EMBL" id="EGR32259.1"/>
    </source>
</evidence>
<sequence length="174" mass="20337">MIIYKGFKTEYRFGYHQPPQISIYHLHYHAFVLPFRNQFYDIIKYGKIILIIEPVEKIQANFFCIKEEGGKIGRHSTNQILILEESISRFHAEIVFIDQQFYIKDVGSTTGSFIKIKDKVNLKVGMIIELGSNQFEIIKAKDGLLQLLIIEGINVSQYPYEILVKIKQRIIIKL</sequence>
<dbReference type="SMART" id="SM00240">
    <property type="entry name" value="FHA"/>
    <property type="match status" value="1"/>
</dbReference>
<dbReference type="Gene3D" id="2.60.200.20">
    <property type="match status" value="1"/>
</dbReference>
<name>G0QRA7_ICHMU</name>
<proteinExistence type="predicted"/>
<organism evidence="2 3">
    <name type="scientific">Ichthyophthirius multifiliis</name>
    <name type="common">White spot disease agent</name>
    <name type="synonym">Ich</name>
    <dbReference type="NCBI Taxonomy" id="5932"/>
    <lineage>
        <taxon>Eukaryota</taxon>
        <taxon>Sar</taxon>
        <taxon>Alveolata</taxon>
        <taxon>Ciliophora</taxon>
        <taxon>Intramacronucleata</taxon>
        <taxon>Oligohymenophorea</taxon>
        <taxon>Hymenostomatida</taxon>
        <taxon>Ophryoglenina</taxon>
        <taxon>Ichthyophthirius</taxon>
    </lineage>
</organism>
<dbReference type="AlphaFoldDB" id="G0QRA7"/>
<dbReference type="SUPFAM" id="SSF49879">
    <property type="entry name" value="SMAD/FHA domain"/>
    <property type="match status" value="1"/>
</dbReference>
<dbReference type="RefSeq" id="XP_004035745.1">
    <property type="nucleotide sequence ID" value="XM_004035697.1"/>
</dbReference>
<gene>
    <name evidence="2" type="ORF">IMG5_091080</name>
</gene>
<evidence type="ECO:0000259" key="1">
    <source>
        <dbReference type="PROSITE" id="PS50006"/>
    </source>
</evidence>
<protein>
    <recommendedName>
        <fullName evidence="1">FHA domain-containing protein</fullName>
    </recommendedName>
</protein>
<dbReference type="GeneID" id="14908401"/>
<reference evidence="2 3" key="1">
    <citation type="submission" date="2011-07" db="EMBL/GenBank/DDBJ databases">
        <authorList>
            <person name="Coyne R."/>
            <person name="Brami D."/>
            <person name="Johnson J."/>
            <person name="Hostetler J."/>
            <person name="Hannick L."/>
            <person name="Clark T."/>
            <person name="Cassidy-Hanley D."/>
            <person name="Inman J."/>
        </authorList>
    </citation>
    <scope>NUCLEOTIDE SEQUENCE [LARGE SCALE GENOMIC DNA]</scope>
    <source>
        <strain evidence="2 3">G5</strain>
    </source>
</reference>
<keyword evidence="3" id="KW-1185">Reference proteome</keyword>
<accession>G0QRA7</accession>
<dbReference type="Pfam" id="PF00498">
    <property type="entry name" value="FHA"/>
    <property type="match status" value="1"/>
</dbReference>
<dbReference type="PROSITE" id="PS50006">
    <property type="entry name" value="FHA_DOMAIN"/>
    <property type="match status" value="1"/>
</dbReference>
<evidence type="ECO:0000313" key="3">
    <source>
        <dbReference type="Proteomes" id="UP000008983"/>
    </source>
</evidence>
<dbReference type="InterPro" id="IPR008984">
    <property type="entry name" value="SMAD_FHA_dom_sf"/>
</dbReference>
<dbReference type="eggNOG" id="ENOG502QSQ5">
    <property type="taxonomic scope" value="Eukaryota"/>
</dbReference>
<dbReference type="EMBL" id="GL983744">
    <property type="protein sequence ID" value="EGR32259.1"/>
    <property type="molecule type" value="Genomic_DNA"/>
</dbReference>
<dbReference type="Proteomes" id="UP000008983">
    <property type="component" value="Unassembled WGS sequence"/>
</dbReference>
<feature type="domain" description="FHA" evidence="1">
    <location>
        <begin position="70"/>
        <end position="114"/>
    </location>
</feature>